<gene>
    <name evidence="3" type="ORF">UFOPK1619_00291</name>
</gene>
<evidence type="ECO:0000259" key="2">
    <source>
        <dbReference type="PROSITE" id="PS50977"/>
    </source>
</evidence>
<dbReference type="AlphaFoldDB" id="A0A6J6D824"/>
<evidence type="ECO:0000313" key="3">
    <source>
        <dbReference type="EMBL" id="CAB4559445.1"/>
    </source>
</evidence>
<dbReference type="PROSITE" id="PS50977">
    <property type="entry name" value="HTH_TETR_2"/>
    <property type="match status" value="1"/>
</dbReference>
<sequence>MASEVREHLLKSARKEIEEFGVLGFRVSRVATDANCSITQIYRYFDSRNGLVARALSDLYQEILDATLKTAEKYVSDFQTMTIDDVLRIFIGPREMAQMSMMPVRLQILAVASTIPELEEQLSAITEKQFVRWLQLIEEIRSRLPASVVLDERAITIDLVMLMPYYSRLLGANAVSSDEYIAWVRHKLFPAQ</sequence>
<feature type="domain" description="HTH tetR-type" evidence="2">
    <location>
        <begin position="3"/>
        <end position="63"/>
    </location>
</feature>
<proteinExistence type="predicted"/>
<dbReference type="GO" id="GO:0003677">
    <property type="term" value="F:DNA binding"/>
    <property type="evidence" value="ECO:0007669"/>
    <property type="project" value="UniProtKB-KW"/>
</dbReference>
<dbReference type="SUPFAM" id="SSF46689">
    <property type="entry name" value="Homeodomain-like"/>
    <property type="match status" value="1"/>
</dbReference>
<reference evidence="3" key="1">
    <citation type="submission" date="2020-05" db="EMBL/GenBank/DDBJ databases">
        <authorList>
            <person name="Chiriac C."/>
            <person name="Salcher M."/>
            <person name="Ghai R."/>
            <person name="Kavagutti S V."/>
        </authorList>
    </citation>
    <scope>NUCLEOTIDE SEQUENCE</scope>
</reference>
<evidence type="ECO:0000256" key="1">
    <source>
        <dbReference type="ARBA" id="ARBA00023125"/>
    </source>
</evidence>
<keyword evidence="1" id="KW-0238">DNA-binding</keyword>
<organism evidence="3">
    <name type="scientific">freshwater metagenome</name>
    <dbReference type="NCBI Taxonomy" id="449393"/>
    <lineage>
        <taxon>unclassified sequences</taxon>
        <taxon>metagenomes</taxon>
        <taxon>ecological metagenomes</taxon>
    </lineage>
</organism>
<name>A0A6J6D824_9ZZZZ</name>
<dbReference type="EMBL" id="CAEZTI010000035">
    <property type="protein sequence ID" value="CAB4559445.1"/>
    <property type="molecule type" value="Genomic_DNA"/>
</dbReference>
<dbReference type="InterPro" id="IPR001647">
    <property type="entry name" value="HTH_TetR"/>
</dbReference>
<dbReference type="Pfam" id="PF00440">
    <property type="entry name" value="TetR_N"/>
    <property type="match status" value="1"/>
</dbReference>
<protein>
    <submittedName>
        <fullName evidence="3">Unannotated protein</fullName>
    </submittedName>
</protein>
<dbReference type="InterPro" id="IPR009057">
    <property type="entry name" value="Homeodomain-like_sf"/>
</dbReference>
<dbReference type="Gene3D" id="1.10.357.10">
    <property type="entry name" value="Tetracycline Repressor, domain 2"/>
    <property type="match status" value="1"/>
</dbReference>
<accession>A0A6J6D824</accession>